<evidence type="ECO:0000313" key="2">
    <source>
        <dbReference type="Proteomes" id="UP000198828"/>
    </source>
</evidence>
<dbReference type="Proteomes" id="UP000198828">
    <property type="component" value="Unassembled WGS sequence"/>
</dbReference>
<dbReference type="RefSeq" id="WP_093750807.1">
    <property type="nucleotide sequence ID" value="NZ_BSYN01000002.1"/>
</dbReference>
<organism evidence="1 2">
    <name type="scientific">Tepidimicrobium xylanilyticum</name>
    <dbReference type="NCBI Taxonomy" id="1123352"/>
    <lineage>
        <taxon>Bacteria</taxon>
        <taxon>Bacillati</taxon>
        <taxon>Bacillota</taxon>
        <taxon>Tissierellia</taxon>
        <taxon>Tissierellales</taxon>
        <taxon>Tepidimicrobiaceae</taxon>
        <taxon>Tepidimicrobium</taxon>
    </lineage>
</organism>
<protein>
    <submittedName>
        <fullName evidence="1">Uncharacterized protein</fullName>
    </submittedName>
</protein>
<dbReference type="InterPro" id="IPR027417">
    <property type="entry name" value="P-loop_NTPase"/>
</dbReference>
<proteinExistence type="predicted"/>
<dbReference type="SUPFAM" id="SSF52540">
    <property type="entry name" value="P-loop containing nucleoside triphosphate hydrolases"/>
    <property type="match status" value="1"/>
</dbReference>
<accession>A0A1H2T661</accession>
<dbReference type="AlphaFoldDB" id="A0A1H2T661"/>
<reference evidence="1 2" key="1">
    <citation type="submission" date="2016-10" db="EMBL/GenBank/DDBJ databases">
        <authorList>
            <person name="de Groot N.N."/>
        </authorList>
    </citation>
    <scope>NUCLEOTIDE SEQUENCE [LARGE SCALE GENOMIC DNA]</scope>
    <source>
        <strain evidence="1 2">DSM 23310</strain>
    </source>
</reference>
<name>A0A1H2T661_9FIRM</name>
<gene>
    <name evidence="1" type="ORF">SAMN05660923_00640</name>
</gene>
<evidence type="ECO:0000313" key="1">
    <source>
        <dbReference type="EMBL" id="SDW39443.1"/>
    </source>
</evidence>
<sequence length="350" mass="40079">MVKIRRMFPGGNTADGFYSLHDNILGSNRKMLYILKGMPGGGKSSLMKEIGRMSIERGFSLEYHHCPSDPNSIDGLVIEELDIGIVDGTAPHIIDPVYPGVTDLIIDLGQFIDRDKLLESREEIMKAKNDNKKAYGKAYTYFKAAKTIYDLIEENNKQGVDFNGVNRVTMLLIEEIFSQKPETTRFAIKERHLFSNANTPEGFVDYTEFILKGVKRVFYIKGDIGIGKSTLLNRLIEESRIRNYSMEIYHNSTIPNKVESLIINDINTCITSNEQGLKYAYKSIDLNEYFDERVKDEEDYETYQLLIKKGIFHLLGARKNHEILEKAYGPAIDYNGVDRLKLEIVKEIFK</sequence>
<keyword evidence="2" id="KW-1185">Reference proteome</keyword>
<dbReference type="OrthoDB" id="9781752at2"/>
<dbReference type="EMBL" id="FNNG01000002">
    <property type="protein sequence ID" value="SDW39443.1"/>
    <property type="molecule type" value="Genomic_DNA"/>
</dbReference>